<dbReference type="Pfam" id="PF08818">
    <property type="entry name" value="DUF1801"/>
    <property type="match status" value="1"/>
</dbReference>
<dbReference type="Proteomes" id="UP000515369">
    <property type="component" value="Chromosome"/>
</dbReference>
<dbReference type="RefSeq" id="WP_182463292.1">
    <property type="nucleotide sequence ID" value="NZ_CP059732.1"/>
</dbReference>
<accession>A0A7G5H477</accession>
<reference evidence="2 3" key="1">
    <citation type="submission" date="2020-07" db="EMBL/GenBank/DDBJ databases">
        <title>Spirosoma foliorum sp. nov., isolated from the leaves on the Nejang mountain Korea, Republic of.</title>
        <authorList>
            <person name="Ho H."/>
            <person name="Lee Y.-J."/>
            <person name="Nurcahyanto D.-A."/>
            <person name="Kim S.-G."/>
        </authorList>
    </citation>
    <scope>NUCLEOTIDE SEQUENCE [LARGE SCALE GENOMIC DNA]</scope>
    <source>
        <strain evidence="2 3">PL0136</strain>
    </source>
</reference>
<organism evidence="2 3">
    <name type="scientific">Spirosoma foliorum</name>
    <dbReference type="NCBI Taxonomy" id="2710596"/>
    <lineage>
        <taxon>Bacteria</taxon>
        <taxon>Pseudomonadati</taxon>
        <taxon>Bacteroidota</taxon>
        <taxon>Cytophagia</taxon>
        <taxon>Cytophagales</taxon>
        <taxon>Cytophagaceae</taxon>
        <taxon>Spirosoma</taxon>
    </lineage>
</organism>
<protein>
    <submittedName>
        <fullName evidence="2">DUF1801 domain-containing protein</fullName>
    </submittedName>
</protein>
<dbReference type="SUPFAM" id="SSF159888">
    <property type="entry name" value="YdhG-like"/>
    <property type="match status" value="1"/>
</dbReference>
<dbReference type="Gene3D" id="3.90.1150.200">
    <property type="match status" value="1"/>
</dbReference>
<dbReference type="EMBL" id="CP059732">
    <property type="protein sequence ID" value="QMW05919.1"/>
    <property type="molecule type" value="Genomic_DNA"/>
</dbReference>
<sequence>MAKNKTTETEDSVPDYLAGISDEKKRQDCSAIVEFIQNHTGLAPKLWGAAIIGFGSYHYKYESGREGDAPLVGLSARANAITLYMAFDSEHKQALLQRLGKHKTGKSCIYIQKLEDIDTEVLDTMVDRAINYIKSQYPA</sequence>
<evidence type="ECO:0000259" key="1">
    <source>
        <dbReference type="Pfam" id="PF08818"/>
    </source>
</evidence>
<proteinExistence type="predicted"/>
<dbReference type="KEGG" id="sfol:H3H32_13980"/>
<keyword evidence="3" id="KW-1185">Reference proteome</keyword>
<name>A0A7G5H477_9BACT</name>
<feature type="domain" description="YdhG-like" evidence="1">
    <location>
        <begin position="25"/>
        <end position="130"/>
    </location>
</feature>
<gene>
    <name evidence="2" type="ORF">H3H32_13980</name>
</gene>
<evidence type="ECO:0000313" key="2">
    <source>
        <dbReference type="EMBL" id="QMW05919.1"/>
    </source>
</evidence>
<evidence type="ECO:0000313" key="3">
    <source>
        <dbReference type="Proteomes" id="UP000515369"/>
    </source>
</evidence>
<dbReference type="AlphaFoldDB" id="A0A7G5H477"/>
<dbReference type="InterPro" id="IPR014922">
    <property type="entry name" value="YdhG-like"/>
</dbReference>